<name>A0A644Z0Q2_9ZZZZ</name>
<proteinExistence type="predicted"/>
<reference evidence="1" key="1">
    <citation type="submission" date="2019-08" db="EMBL/GenBank/DDBJ databases">
        <authorList>
            <person name="Kucharzyk K."/>
            <person name="Murdoch R.W."/>
            <person name="Higgins S."/>
            <person name="Loffler F."/>
        </authorList>
    </citation>
    <scope>NUCLEOTIDE SEQUENCE</scope>
</reference>
<evidence type="ECO:0008006" key="2">
    <source>
        <dbReference type="Google" id="ProtNLM"/>
    </source>
</evidence>
<organism evidence="1">
    <name type="scientific">bioreactor metagenome</name>
    <dbReference type="NCBI Taxonomy" id="1076179"/>
    <lineage>
        <taxon>unclassified sequences</taxon>
        <taxon>metagenomes</taxon>
        <taxon>ecological metagenomes</taxon>
    </lineage>
</organism>
<dbReference type="EMBL" id="VSSQ01006979">
    <property type="protein sequence ID" value="MPM34460.1"/>
    <property type="molecule type" value="Genomic_DNA"/>
</dbReference>
<gene>
    <name evidence="1" type="ORF">SDC9_81043</name>
</gene>
<evidence type="ECO:0000313" key="1">
    <source>
        <dbReference type="EMBL" id="MPM34460.1"/>
    </source>
</evidence>
<sequence>MKKLLMIGLAALLLAGCSAKETVKVFEKTEEEPGYKYTYVETITAAKDAVVNEKIVSTITIEEPVDGEIDTFKLLLDAEVACPYGVLDADGNQTEGCSKFIDIEYTFDEETNTFTITENFRYKDAAKAKEDIISKEAGGSYSDDEYYSMEMFESDLLDAGYTLVK</sequence>
<comment type="caution">
    <text evidence="1">The sequence shown here is derived from an EMBL/GenBank/DDBJ whole genome shotgun (WGS) entry which is preliminary data.</text>
</comment>
<protein>
    <recommendedName>
        <fullName evidence="2">Lipoprotein</fullName>
    </recommendedName>
</protein>
<dbReference type="AlphaFoldDB" id="A0A644Z0Q2"/>
<dbReference type="PROSITE" id="PS51257">
    <property type="entry name" value="PROKAR_LIPOPROTEIN"/>
    <property type="match status" value="1"/>
</dbReference>
<accession>A0A644Z0Q2</accession>